<dbReference type="OrthoDB" id="9801520at2"/>
<reference evidence="9" key="1">
    <citation type="submission" date="2017-05" db="EMBL/GenBank/DDBJ databases">
        <authorList>
            <person name="Macchi M."/>
            <person name="Festa S."/>
            <person name="Coppotelli B.M."/>
            <person name="Morelli I.S."/>
        </authorList>
    </citation>
    <scope>NUCLEOTIDE SEQUENCE [LARGE SCALE GENOMIC DNA]</scope>
    <source>
        <strain evidence="9">I</strain>
    </source>
</reference>
<accession>A0A211ZE91</accession>
<dbReference type="RefSeq" id="WP_088155452.1">
    <property type="nucleotide sequence ID" value="NZ_NHON01000084.1"/>
</dbReference>
<dbReference type="InterPro" id="IPR011335">
    <property type="entry name" value="Restrct_endonuc-II-like"/>
</dbReference>
<protein>
    <submittedName>
        <fullName evidence="8">Very short patch repair endonuclease</fullName>
    </submittedName>
</protein>
<evidence type="ECO:0000256" key="4">
    <source>
        <dbReference type="ARBA" id="ARBA00022801"/>
    </source>
</evidence>
<evidence type="ECO:0000256" key="6">
    <source>
        <dbReference type="ARBA" id="ARBA00029466"/>
    </source>
</evidence>
<sequence>MRAERGQDAVAPATRRRMQRTARRDNPHERALRATLHRRGLRFRLHQRIVEGTRRTVDLAFMGARVAVLIDGCFWHGCPAHGTWPKNNATWWRAKIEANIARDRDTDARLQRGGWQVVRVWEHEPIEEAARRIERVVRDRKPPKVKNPSERG</sequence>
<keyword evidence="9" id="KW-1185">Reference proteome</keyword>
<proteinExistence type="inferred from homology"/>
<evidence type="ECO:0000256" key="3">
    <source>
        <dbReference type="ARBA" id="ARBA00022763"/>
    </source>
</evidence>
<evidence type="ECO:0000256" key="2">
    <source>
        <dbReference type="ARBA" id="ARBA00022759"/>
    </source>
</evidence>
<organism evidence="8 9">
    <name type="scientific">Inquilinus limosus</name>
    <dbReference type="NCBI Taxonomy" id="171674"/>
    <lineage>
        <taxon>Bacteria</taxon>
        <taxon>Pseudomonadati</taxon>
        <taxon>Pseudomonadota</taxon>
        <taxon>Alphaproteobacteria</taxon>
        <taxon>Rhodospirillales</taxon>
        <taxon>Rhodospirillaceae</taxon>
        <taxon>Inquilinus</taxon>
    </lineage>
</organism>
<dbReference type="CDD" id="cd00221">
    <property type="entry name" value="Vsr"/>
    <property type="match status" value="1"/>
</dbReference>
<dbReference type="Gene3D" id="3.40.960.10">
    <property type="entry name" value="VSR Endonuclease"/>
    <property type="match status" value="1"/>
</dbReference>
<dbReference type="NCBIfam" id="TIGR00632">
    <property type="entry name" value="vsr"/>
    <property type="match status" value="1"/>
</dbReference>
<dbReference type="Pfam" id="PF03852">
    <property type="entry name" value="Vsr"/>
    <property type="match status" value="1"/>
</dbReference>
<dbReference type="Proteomes" id="UP000196655">
    <property type="component" value="Unassembled WGS sequence"/>
</dbReference>
<evidence type="ECO:0000256" key="5">
    <source>
        <dbReference type="ARBA" id="ARBA00023204"/>
    </source>
</evidence>
<dbReference type="GO" id="GO:0006298">
    <property type="term" value="P:mismatch repair"/>
    <property type="evidence" value="ECO:0007669"/>
    <property type="project" value="InterPro"/>
</dbReference>
<keyword evidence="2 8" id="KW-0255">Endonuclease</keyword>
<name>A0A211ZE91_9PROT</name>
<keyword evidence="1" id="KW-0540">Nuclease</keyword>
<keyword evidence="3" id="KW-0227">DNA damage</keyword>
<dbReference type="AlphaFoldDB" id="A0A211ZE91"/>
<dbReference type="EMBL" id="NHON01000084">
    <property type="protein sequence ID" value="OWJ63612.1"/>
    <property type="molecule type" value="Genomic_DNA"/>
</dbReference>
<dbReference type="SUPFAM" id="SSF52980">
    <property type="entry name" value="Restriction endonuclease-like"/>
    <property type="match status" value="1"/>
</dbReference>
<dbReference type="GO" id="GO:0016787">
    <property type="term" value="F:hydrolase activity"/>
    <property type="evidence" value="ECO:0007669"/>
    <property type="project" value="UniProtKB-KW"/>
</dbReference>
<keyword evidence="5" id="KW-0234">DNA repair</keyword>
<gene>
    <name evidence="8" type="ORF">BWR60_28650</name>
</gene>
<dbReference type="InterPro" id="IPR004603">
    <property type="entry name" value="DNA_mismatch_endonuc_vsr"/>
</dbReference>
<comment type="caution">
    <text evidence="8">The sequence shown here is derived from an EMBL/GenBank/DDBJ whole genome shotgun (WGS) entry which is preliminary data.</text>
</comment>
<evidence type="ECO:0000256" key="7">
    <source>
        <dbReference type="SAM" id="MobiDB-lite"/>
    </source>
</evidence>
<evidence type="ECO:0000256" key="1">
    <source>
        <dbReference type="ARBA" id="ARBA00022722"/>
    </source>
</evidence>
<evidence type="ECO:0000313" key="8">
    <source>
        <dbReference type="EMBL" id="OWJ63612.1"/>
    </source>
</evidence>
<dbReference type="GO" id="GO:0004519">
    <property type="term" value="F:endonuclease activity"/>
    <property type="evidence" value="ECO:0007669"/>
    <property type="project" value="UniProtKB-KW"/>
</dbReference>
<evidence type="ECO:0000313" key="9">
    <source>
        <dbReference type="Proteomes" id="UP000196655"/>
    </source>
</evidence>
<feature type="region of interest" description="Disordered" evidence="7">
    <location>
        <begin position="1"/>
        <end position="26"/>
    </location>
</feature>
<comment type="similarity">
    <text evidence="6">Belongs to the Vsr family.</text>
</comment>
<keyword evidence="4" id="KW-0378">Hydrolase</keyword>